<feature type="transmembrane region" description="Helical" evidence="1">
    <location>
        <begin position="136"/>
        <end position="157"/>
    </location>
</feature>
<accession>A0A9P0ET56</accession>
<keyword evidence="1" id="KW-0812">Transmembrane</keyword>
<evidence type="ECO:0000313" key="2">
    <source>
        <dbReference type="EMBL" id="CAH0058568.1"/>
    </source>
</evidence>
<organism evidence="2 3">
    <name type="scientific">Clonostachys solani</name>
    <dbReference type="NCBI Taxonomy" id="160281"/>
    <lineage>
        <taxon>Eukaryota</taxon>
        <taxon>Fungi</taxon>
        <taxon>Dikarya</taxon>
        <taxon>Ascomycota</taxon>
        <taxon>Pezizomycotina</taxon>
        <taxon>Sordariomycetes</taxon>
        <taxon>Hypocreomycetidae</taxon>
        <taxon>Hypocreales</taxon>
        <taxon>Bionectriaceae</taxon>
        <taxon>Clonostachys</taxon>
    </lineage>
</organism>
<dbReference type="Proteomes" id="UP000775872">
    <property type="component" value="Unassembled WGS sequence"/>
</dbReference>
<sequence length="172" mass="19547">MSDGRVATLPTLLFQHPGHAFAQLLRFLVEFSMVLCRIKDVVYGQERKALAFEMTFVACTFLSTLGLFAAAYYNPKVGRSVHYFAIAILVFSWGLTITVIFEVIDDTLACFSGLSGRTDAAFCFVAQGRTRRQRMVMYWIQFHNLFFQAILDVLGSLQTERFAYGYDYDVAL</sequence>
<reference evidence="2 3" key="2">
    <citation type="submission" date="2021-10" db="EMBL/GenBank/DDBJ databases">
        <authorList>
            <person name="Piombo E."/>
        </authorList>
    </citation>
    <scope>NUCLEOTIDE SEQUENCE [LARGE SCALE GENOMIC DNA]</scope>
</reference>
<name>A0A9P0ET56_9HYPO</name>
<evidence type="ECO:0008006" key="4">
    <source>
        <dbReference type="Google" id="ProtNLM"/>
    </source>
</evidence>
<dbReference type="EMBL" id="CABFOC020000082">
    <property type="protein sequence ID" value="CAH0058568.1"/>
    <property type="molecule type" value="Genomic_DNA"/>
</dbReference>
<proteinExistence type="predicted"/>
<dbReference type="AlphaFoldDB" id="A0A9P0ET56"/>
<keyword evidence="3" id="KW-1185">Reference proteome</keyword>
<feature type="transmembrane region" description="Helical" evidence="1">
    <location>
        <begin position="83"/>
        <end position="104"/>
    </location>
</feature>
<protein>
    <recommendedName>
        <fullName evidence="4">MARVEL domain-containing protein</fullName>
    </recommendedName>
</protein>
<keyword evidence="1" id="KW-1133">Transmembrane helix</keyword>
<evidence type="ECO:0000313" key="3">
    <source>
        <dbReference type="Proteomes" id="UP000775872"/>
    </source>
</evidence>
<gene>
    <name evidence="2" type="ORF">CSOL1703_00009052</name>
</gene>
<evidence type="ECO:0000256" key="1">
    <source>
        <dbReference type="SAM" id="Phobius"/>
    </source>
</evidence>
<dbReference type="OrthoDB" id="5146817at2759"/>
<comment type="caution">
    <text evidence="2">The sequence shown here is derived from an EMBL/GenBank/DDBJ whole genome shotgun (WGS) entry which is preliminary data.</text>
</comment>
<feature type="transmembrane region" description="Helical" evidence="1">
    <location>
        <begin position="50"/>
        <end position="71"/>
    </location>
</feature>
<keyword evidence="1" id="KW-0472">Membrane</keyword>
<reference evidence="3" key="1">
    <citation type="submission" date="2019-06" db="EMBL/GenBank/DDBJ databases">
        <authorList>
            <person name="Broberg M."/>
        </authorList>
    </citation>
    <scope>NUCLEOTIDE SEQUENCE [LARGE SCALE GENOMIC DNA]</scope>
</reference>